<accession>A0ABW4A9I6</accession>
<evidence type="ECO:0000313" key="3">
    <source>
        <dbReference type="EMBL" id="MFD1366951.1"/>
    </source>
</evidence>
<dbReference type="Proteomes" id="UP001597183">
    <property type="component" value="Unassembled WGS sequence"/>
</dbReference>
<reference evidence="4" key="1">
    <citation type="journal article" date="2019" name="Int. J. Syst. Evol. Microbiol.">
        <title>The Global Catalogue of Microorganisms (GCM) 10K type strain sequencing project: providing services to taxonomists for standard genome sequencing and annotation.</title>
        <authorList>
            <consortium name="The Broad Institute Genomics Platform"/>
            <consortium name="The Broad Institute Genome Sequencing Center for Infectious Disease"/>
            <person name="Wu L."/>
            <person name="Ma J."/>
        </authorList>
    </citation>
    <scope>NUCLEOTIDE SEQUENCE [LARGE SCALE GENOMIC DNA]</scope>
    <source>
        <strain evidence="4">CCM 7526</strain>
    </source>
</reference>
<keyword evidence="2" id="KW-1133">Transmembrane helix</keyword>
<feature type="compositionally biased region" description="Pro residues" evidence="1">
    <location>
        <begin position="76"/>
        <end position="87"/>
    </location>
</feature>
<dbReference type="RefSeq" id="WP_317787796.1">
    <property type="nucleotide sequence ID" value="NZ_AP028461.1"/>
</dbReference>
<evidence type="ECO:0000256" key="1">
    <source>
        <dbReference type="SAM" id="MobiDB-lite"/>
    </source>
</evidence>
<protein>
    <submittedName>
        <fullName evidence="3">Uncharacterized protein</fullName>
    </submittedName>
</protein>
<comment type="caution">
    <text evidence="3">The sequence shown here is derived from an EMBL/GenBank/DDBJ whole genome shotgun (WGS) entry which is preliminary data.</text>
</comment>
<feature type="transmembrane region" description="Helical" evidence="2">
    <location>
        <begin position="37"/>
        <end position="57"/>
    </location>
</feature>
<feature type="region of interest" description="Disordered" evidence="1">
    <location>
        <begin position="67"/>
        <end position="89"/>
    </location>
</feature>
<proteinExistence type="predicted"/>
<name>A0ABW4A9I6_9ACTN</name>
<gene>
    <name evidence="3" type="ORF">ACFQ5G_16485</name>
</gene>
<evidence type="ECO:0000313" key="4">
    <source>
        <dbReference type="Proteomes" id="UP001597183"/>
    </source>
</evidence>
<sequence>MPTQDELRAVMNDLAAGIGPLPAADLLRRARRRRARIRLAAMSGAMVAVAGILFLVVPGRTQPPVVPPAISLPSTDPSPPVVSPPATDPRASASAAAALARERRFVFGPETRTDTGIFTTVITDTATPPGPERQSPAESHLDRIPGETELPAVETADAPLNVWEFTAAGTTVRVIESEAGAGTRRELQWISGGALYLLRSEPAMTPRGVVYGPTEDDLEWLAERVLTR</sequence>
<keyword evidence="2" id="KW-0472">Membrane</keyword>
<evidence type="ECO:0000256" key="2">
    <source>
        <dbReference type="SAM" id="Phobius"/>
    </source>
</evidence>
<organism evidence="3 4">
    <name type="scientific">Actinoplanes sichuanensis</name>
    <dbReference type="NCBI Taxonomy" id="512349"/>
    <lineage>
        <taxon>Bacteria</taxon>
        <taxon>Bacillati</taxon>
        <taxon>Actinomycetota</taxon>
        <taxon>Actinomycetes</taxon>
        <taxon>Micromonosporales</taxon>
        <taxon>Micromonosporaceae</taxon>
        <taxon>Actinoplanes</taxon>
    </lineage>
</organism>
<keyword evidence="4" id="KW-1185">Reference proteome</keyword>
<dbReference type="EMBL" id="JBHTMK010000019">
    <property type="protein sequence ID" value="MFD1366951.1"/>
    <property type="molecule type" value="Genomic_DNA"/>
</dbReference>
<keyword evidence="2" id="KW-0812">Transmembrane</keyword>